<keyword evidence="4" id="KW-1185">Reference proteome</keyword>
<dbReference type="PANTHER" id="PTHR21240:SF28">
    <property type="entry name" value="ISO-OROTATE DECARBOXYLASE (EUROFUNG)"/>
    <property type="match status" value="1"/>
</dbReference>
<proteinExistence type="predicted"/>
<dbReference type="EMBL" id="JBHTAI010000017">
    <property type="protein sequence ID" value="MFC7151589.1"/>
    <property type="molecule type" value="Genomic_DNA"/>
</dbReference>
<dbReference type="Gene3D" id="3.20.20.140">
    <property type="entry name" value="Metal-dependent hydrolases"/>
    <property type="match status" value="1"/>
</dbReference>
<organism evidence="3 4">
    <name type="scientific">Cohnella cellulosilytica</name>
    <dbReference type="NCBI Taxonomy" id="986710"/>
    <lineage>
        <taxon>Bacteria</taxon>
        <taxon>Bacillati</taxon>
        <taxon>Bacillota</taxon>
        <taxon>Bacilli</taxon>
        <taxon>Bacillales</taxon>
        <taxon>Paenibacillaceae</taxon>
        <taxon>Cohnella</taxon>
    </lineage>
</organism>
<evidence type="ECO:0000259" key="2">
    <source>
        <dbReference type="Pfam" id="PF04909"/>
    </source>
</evidence>
<evidence type="ECO:0000313" key="4">
    <source>
        <dbReference type="Proteomes" id="UP001596378"/>
    </source>
</evidence>
<feature type="domain" description="Amidohydrolase-related" evidence="2">
    <location>
        <begin position="17"/>
        <end position="361"/>
    </location>
</feature>
<dbReference type="PANTHER" id="PTHR21240">
    <property type="entry name" value="2-AMINO-3-CARBOXYLMUCONATE-6-SEMIALDEHYDE DECARBOXYLASE"/>
    <property type="match status" value="1"/>
</dbReference>
<gene>
    <name evidence="3" type="ORF">ACFQMJ_23880</name>
</gene>
<dbReference type="InterPro" id="IPR032465">
    <property type="entry name" value="ACMSD"/>
</dbReference>
<sequence length="373" mass="42210">MERERQTASEPEAPGLIDADVHNAWASQAQLLPYLPKVWHEQWMNGQLIGNPWYSPLGGVYRKDAATPEGQEPGSDPRYMIEHHLDPYGIDYAILTGHIALNCSLHPDPDFGTAVASAYNDHLIDEWLKADPRFKGSLVVNFSDPDAAAQEILRVGGHPDIVQVIMCSGARMPFGQRYYHRIYEAAEQMNLPVAIHPGSEGKGIAYPPTPSGYPTRYMEWHNILPINYMTHINSLICEGVFERFPSLKFVAIEGGIAWMPHLMWRMDKNYKALRDSTPWLKRLPSEYMLEHIRLTTQPIEEPASKEHLAQIFDMVDAGRTLMFASDYPHWDFDNPKLALAGIPREMRKRIQAANAAELYGLGRKPRLERGGSA</sequence>
<dbReference type="SUPFAM" id="SSF51556">
    <property type="entry name" value="Metallo-dependent hydrolases"/>
    <property type="match status" value="1"/>
</dbReference>
<reference evidence="4" key="1">
    <citation type="journal article" date="2019" name="Int. J. Syst. Evol. Microbiol.">
        <title>The Global Catalogue of Microorganisms (GCM) 10K type strain sequencing project: providing services to taxonomists for standard genome sequencing and annotation.</title>
        <authorList>
            <consortium name="The Broad Institute Genomics Platform"/>
            <consortium name="The Broad Institute Genome Sequencing Center for Infectious Disease"/>
            <person name="Wu L."/>
            <person name="Ma J."/>
        </authorList>
    </citation>
    <scope>NUCLEOTIDE SEQUENCE [LARGE SCALE GENOMIC DNA]</scope>
    <source>
        <strain evidence="4">KCTC 12907</strain>
    </source>
</reference>
<comment type="caution">
    <text evidence="3">The sequence shown here is derived from an EMBL/GenBank/DDBJ whole genome shotgun (WGS) entry which is preliminary data.</text>
</comment>
<dbReference type="Pfam" id="PF04909">
    <property type="entry name" value="Amidohydro_2"/>
    <property type="match status" value="1"/>
</dbReference>
<keyword evidence="1" id="KW-0456">Lyase</keyword>
<dbReference type="Proteomes" id="UP001596378">
    <property type="component" value="Unassembled WGS sequence"/>
</dbReference>
<dbReference type="InterPro" id="IPR006680">
    <property type="entry name" value="Amidohydro-rel"/>
</dbReference>
<evidence type="ECO:0000256" key="1">
    <source>
        <dbReference type="ARBA" id="ARBA00023239"/>
    </source>
</evidence>
<dbReference type="RefSeq" id="WP_378050797.1">
    <property type="nucleotide sequence ID" value="NZ_JBHMDN010000029.1"/>
</dbReference>
<name>A0ABW2FHY5_9BACL</name>
<protein>
    <submittedName>
        <fullName evidence="3">Amidohydrolase family protein</fullName>
    </submittedName>
</protein>
<evidence type="ECO:0000313" key="3">
    <source>
        <dbReference type="EMBL" id="MFC7151589.1"/>
    </source>
</evidence>
<accession>A0ABW2FHY5</accession>
<dbReference type="InterPro" id="IPR032466">
    <property type="entry name" value="Metal_Hydrolase"/>
</dbReference>